<organism evidence="1 2">
    <name type="scientific">Sphingomonas crocodyli</name>
    <dbReference type="NCBI Taxonomy" id="1979270"/>
    <lineage>
        <taxon>Bacteria</taxon>
        <taxon>Pseudomonadati</taxon>
        <taxon>Pseudomonadota</taxon>
        <taxon>Alphaproteobacteria</taxon>
        <taxon>Sphingomonadales</taxon>
        <taxon>Sphingomonadaceae</taxon>
        <taxon>Sphingomonas</taxon>
    </lineage>
</organism>
<dbReference type="EMBL" id="SACN01000001">
    <property type="protein sequence ID" value="RVT94943.1"/>
    <property type="molecule type" value="Genomic_DNA"/>
</dbReference>
<dbReference type="RefSeq" id="WP_127744519.1">
    <property type="nucleotide sequence ID" value="NZ_SACN01000001.1"/>
</dbReference>
<evidence type="ECO:0000313" key="1">
    <source>
        <dbReference type="EMBL" id="RVT94943.1"/>
    </source>
</evidence>
<comment type="caution">
    <text evidence="1">The sequence shown here is derived from an EMBL/GenBank/DDBJ whole genome shotgun (WGS) entry which is preliminary data.</text>
</comment>
<gene>
    <name evidence="1" type="ORF">EOD43_14400</name>
</gene>
<keyword evidence="2" id="KW-1185">Reference proteome</keyword>
<name>A0A437MBL1_9SPHN</name>
<sequence>MSDGRAGFLSFGPYISLDPGEYVVGFYLRRVGIQKLASFEVDAVAAGGKALAAERYCQADLFDDVSSLIFLRISTEDRLDGFEVRLQVQQETQIELQSLVIFSTNNRRWSAR</sequence>
<dbReference type="OrthoDB" id="9807329at2"/>
<accession>A0A437MBL1</accession>
<proteinExistence type="predicted"/>
<reference evidence="1 2" key="1">
    <citation type="submission" date="2019-01" db="EMBL/GenBank/DDBJ databases">
        <authorList>
            <person name="Chen W.-M."/>
        </authorList>
    </citation>
    <scope>NUCLEOTIDE SEQUENCE [LARGE SCALE GENOMIC DNA]</scope>
    <source>
        <strain evidence="1 2">CCP-7</strain>
    </source>
</reference>
<dbReference type="Proteomes" id="UP000282971">
    <property type="component" value="Unassembled WGS sequence"/>
</dbReference>
<protein>
    <submittedName>
        <fullName evidence="1">Uncharacterized protein</fullName>
    </submittedName>
</protein>
<evidence type="ECO:0000313" key="2">
    <source>
        <dbReference type="Proteomes" id="UP000282971"/>
    </source>
</evidence>
<dbReference type="AlphaFoldDB" id="A0A437MBL1"/>